<dbReference type="Proteomes" id="UP001258434">
    <property type="component" value="Unassembled WGS sequence"/>
</dbReference>
<reference evidence="4" key="12">
    <citation type="submission" date="2024-03" db="EMBL/GenBank/DDBJ databases">
        <title>A gut symbiont ubiquitin homologue binds and inactivates peptidyl-prolyl isomerase to mediate the interbacterial arms race in the human gut.</title>
        <authorList>
            <person name="Jiang K."/>
            <person name="Li W."/>
            <person name="Tong M."/>
            <person name="Xu J."/>
            <person name="Chen Z."/>
            <person name="Yang Y."/>
            <person name="Zang Y."/>
            <person name="Jiao X."/>
            <person name="Liu C."/>
            <person name="Lim B."/>
            <person name="Jiang X."/>
            <person name="Wang J."/>
            <person name="Wu D."/>
            <person name="Wang M."/>
            <person name="Liu S.-J."/>
            <person name="Shao F."/>
            <person name="Gao X."/>
        </authorList>
    </citation>
    <scope>NUCLEOTIDE SEQUENCE</scope>
    <source>
        <strain evidence="4">GS077</strain>
    </source>
</reference>
<dbReference type="Proteomes" id="UP001078742">
    <property type="component" value="Unassembled WGS sequence"/>
</dbReference>
<reference evidence="9 15" key="6">
    <citation type="submission" date="2019-07" db="EMBL/GenBank/DDBJ databases">
        <title>Genome Sequencing of Bacteroides fragilis.</title>
        <authorList>
            <person name="Pinto K.M."/>
            <person name="Ruoff K.L."/>
            <person name="Price C.E."/>
            <person name="Valls R.A."/>
            <person name="O'Toole G.A."/>
        </authorList>
    </citation>
    <scope>NUCLEOTIDE SEQUENCE [LARGE SCALE GENOMIC DNA]</scope>
    <source>
        <strain evidence="9 15">AD135F_3B</strain>
    </source>
</reference>
<dbReference type="Proteomes" id="UP000284614">
    <property type="component" value="Unassembled WGS sequence"/>
</dbReference>
<evidence type="ECO:0000313" key="11">
    <source>
        <dbReference type="Proteomes" id="UP000036847"/>
    </source>
</evidence>
<protein>
    <submittedName>
        <fullName evidence="2">Uncharacterized protein</fullName>
    </submittedName>
</protein>
<evidence type="ECO:0000313" key="3">
    <source>
        <dbReference type="EMBL" id="MCZ2572517.1"/>
    </source>
</evidence>
<reference evidence="5 11" key="5">
    <citation type="submission" date="2019-03" db="EMBL/GenBank/DDBJ databases">
        <title>Complete genome assembly of MDR B. fragilis.</title>
        <authorList>
            <person name="Sydenham T.V."/>
            <person name="Hasman H."/>
            <person name="Justesen U.S."/>
        </authorList>
    </citation>
    <scope>NUCLEOTIDE SEQUENCE [LARGE SCALE GENOMIC DNA]</scope>
    <source>
        <strain evidence="5 11">DCMSKEJBY0001B</strain>
    </source>
</reference>
<evidence type="ECO:0000313" key="17">
    <source>
        <dbReference type="Proteomes" id="UP001258434"/>
    </source>
</evidence>
<dbReference type="Proteomes" id="UP000460666">
    <property type="component" value="Unassembled WGS sequence"/>
</dbReference>
<dbReference type="PATRIC" id="fig|817.51.peg.3979"/>
<reference evidence="4 17" key="11">
    <citation type="submission" date="2023-08" db="EMBL/GenBank/DDBJ databases">
        <authorList>
            <person name="Du M."/>
            <person name="Liu C."/>
            <person name="Liu S.-J."/>
        </authorList>
    </citation>
    <scope>NUCLEOTIDE SEQUENCE [LARGE SCALE GENOMIC DNA]</scope>
    <source>
        <strain evidence="4 17">GS077</strain>
    </source>
</reference>
<reference evidence="3" key="9">
    <citation type="submission" date="2022-12" db="EMBL/GenBank/DDBJ databases">
        <title>Development of a Multilocus Sequence Typing Scheme for Bacteroides fragilis Based on Whole Genome Sequencing Data and Clinical Application.</title>
        <authorList>
            <person name="Nielsen F.D."/>
            <person name="Justesen U.S."/>
        </authorList>
    </citation>
    <scope>NUCLEOTIDE SEQUENCE</scope>
    <source>
        <strain evidence="3">BF_BC_VIB_DK_2012_57</strain>
    </source>
</reference>
<reference evidence="2" key="2">
    <citation type="submission" date="2014-07" db="EMBL/GenBank/DDBJ databases">
        <title>Genetics and epidemiology of antimicrobial resistance in B. fragilis group.</title>
        <authorList>
            <person name="Sydenham T.V."/>
            <person name="Hasman H."/>
            <person name="Kemp M."/>
            <person name="Justesen U.S."/>
        </authorList>
    </citation>
    <scope>NUCLEOTIDE SEQUENCE [LARGE SCALE GENOMIC DNA]</scope>
    <source>
        <strain evidence="2">DCMOUH0018B</strain>
    </source>
</reference>
<accession>A0A0I9S4R9</accession>
<evidence type="ECO:0000313" key="14">
    <source>
        <dbReference type="Proteomes" id="UP000315444"/>
    </source>
</evidence>
<dbReference type="AlphaFoldDB" id="A0A0I9S4R9"/>
<name>A0A0I9S4R9_BACFG</name>
<dbReference type="Proteomes" id="UP000319026">
    <property type="component" value="Unassembled WGS sequence"/>
</dbReference>
<proteinExistence type="predicted"/>
<evidence type="ECO:0000313" key="16">
    <source>
        <dbReference type="Proteomes" id="UP000460666"/>
    </source>
</evidence>
<evidence type="ECO:0000313" key="15">
    <source>
        <dbReference type="Proteomes" id="UP000319026"/>
    </source>
</evidence>
<dbReference type="EMBL" id="QRJE01000033">
    <property type="protein sequence ID" value="RHH07741.1"/>
    <property type="molecule type" value="Genomic_DNA"/>
</dbReference>
<dbReference type="EMBL" id="VOHV01000002">
    <property type="protein sequence ID" value="TWV42986.1"/>
    <property type="molecule type" value="Genomic_DNA"/>
</dbReference>
<sequence length="114" mass="12893">MKKLNINKLSEYPVVNIEEQTSLKGGVSQDEFFRMLENNTWQGGYVDGYGYAAPAVTIYGTSWNETGRWDIDGCPACGNGSRQGWNTNQTAAEDNLVTRLTHFFFHKHAYYGDK</sequence>
<dbReference type="Proteomes" id="UP000315444">
    <property type="component" value="Unassembled WGS sequence"/>
</dbReference>
<reference evidence="10" key="8">
    <citation type="submission" date="2022-08" db="EMBL/GenBank/DDBJ databases">
        <title>Genome Sequencing of Bacteroides fragilis Group Isolates with Nanopore Technology.</title>
        <authorList>
            <person name="Tisza M.J."/>
            <person name="Smith D."/>
            <person name="Dekker J.P."/>
        </authorList>
    </citation>
    <scope>NUCLEOTIDE SEQUENCE</scope>
    <source>
        <strain evidence="10">BFG-70</strain>
    </source>
</reference>
<evidence type="ECO:0000313" key="8">
    <source>
        <dbReference type="EMBL" id="TWV42986.1"/>
    </source>
</evidence>
<accession>F7LKQ4</accession>
<evidence type="ECO:0000313" key="10">
    <source>
        <dbReference type="EMBL" id="UVR57742.1"/>
    </source>
</evidence>
<dbReference type="Proteomes" id="UP001060330">
    <property type="component" value="Chromosome"/>
</dbReference>
<dbReference type="EMBL" id="QSDG01000003">
    <property type="protein sequence ID" value="RGY70770.1"/>
    <property type="molecule type" value="Genomic_DNA"/>
</dbReference>
<evidence type="ECO:0000313" key="7">
    <source>
        <dbReference type="EMBL" id="RHH07741.1"/>
    </source>
</evidence>
<evidence type="ECO:0000313" key="12">
    <source>
        <dbReference type="Proteomes" id="UP000266644"/>
    </source>
</evidence>
<evidence type="ECO:0000313" key="2">
    <source>
        <dbReference type="EMBL" id="KFX72411.1"/>
    </source>
</evidence>
<dbReference type="EMBL" id="VWCJ01000004">
    <property type="protein sequence ID" value="KAA4998752.1"/>
    <property type="molecule type" value="Genomic_DNA"/>
</dbReference>
<dbReference type="RefSeq" id="WP_005810557.1">
    <property type="nucleotide sequence ID" value="NZ_CABJEQ010000035.1"/>
</dbReference>
<evidence type="ECO:0000313" key="1">
    <source>
        <dbReference type="EMBL" id="KAA4998752.1"/>
    </source>
</evidence>
<gene>
    <name evidence="4" type="ORF">BFGS077_001424</name>
    <name evidence="7" type="ORF">DW228_18775</name>
    <name evidence="6" type="ORF">DXA27_05175</name>
    <name evidence="5" type="ORF">EC80_007485</name>
    <name evidence="2" type="ORF">EE52_0223290</name>
    <name evidence="1" type="ORF">F2Z89_07760</name>
    <name evidence="9" type="ORF">FSA03_11930</name>
    <name evidence="8" type="ORF">FSA06_05115</name>
    <name evidence="10" type="ORF">NXX45_06735</name>
    <name evidence="3" type="ORF">O1420_14060</name>
</gene>
<dbReference type="EMBL" id="CP103216">
    <property type="protein sequence ID" value="UVR57742.1"/>
    <property type="molecule type" value="Genomic_DNA"/>
</dbReference>
<dbReference type="Proteomes" id="UP000266644">
    <property type="component" value="Unassembled WGS sequence"/>
</dbReference>
<reference evidence="8 14" key="7">
    <citation type="submission" date="2019-07" db="EMBL/GenBank/DDBJ databases">
        <title>Genome sequencing of Bacteroides fragilis.</title>
        <authorList>
            <person name="Galasyn E.V."/>
            <person name="Ruoff K.L."/>
            <person name="Price C.E."/>
            <person name="Valls R.A."/>
            <person name="O'Toole G.A."/>
        </authorList>
    </citation>
    <scope>NUCLEOTIDE SEQUENCE [LARGE SCALE GENOMIC DNA]</scope>
    <source>
        <strain evidence="8 14">AD135F_1B</strain>
    </source>
</reference>
<dbReference type="EMBL" id="JAPUAV010000009">
    <property type="protein sequence ID" value="MCZ2572517.1"/>
    <property type="molecule type" value="Genomic_DNA"/>
</dbReference>
<evidence type="ECO:0000313" key="6">
    <source>
        <dbReference type="EMBL" id="RGY70770.1"/>
    </source>
</evidence>
<dbReference type="EMBL" id="CP036546">
    <property type="protein sequence ID" value="QCQ44694.1"/>
    <property type="molecule type" value="Genomic_DNA"/>
</dbReference>
<dbReference type="Proteomes" id="UP000036847">
    <property type="component" value="Chromosome"/>
</dbReference>
<reference evidence="12 13" key="3">
    <citation type="submission" date="2018-08" db="EMBL/GenBank/DDBJ databases">
        <title>A genome reference for cultivated species of the human gut microbiota.</title>
        <authorList>
            <person name="Zou Y."/>
            <person name="Xue W."/>
            <person name="Luo G."/>
        </authorList>
    </citation>
    <scope>NUCLEOTIDE SEQUENCE [LARGE SCALE GENOMIC DNA]</scope>
    <source>
        <strain evidence="7 12">AM18-6</strain>
        <strain evidence="6 13">OF01-1</strain>
    </source>
</reference>
<reference evidence="2" key="1">
    <citation type="book" date="2014" name="THE 24TH EUROPEAN CONGRESS OF CLINICAL MICROBIOLOGY AND INFECTIOUS DISEASES" publisher="ECCMID 2014" city="Barcelona, Spain">
        <title>Identification of resistance genes in three multidrug-resistant Bacteroides fragilis isolates by whole genome sequencing.</title>
        <editorList>
            <person name="Unknown"/>
            <person name="A."/>
        </editorList>
        <authorList>
            <person name="Sydenham T.V."/>
            <person name="Hasman H."/>
            <person name="Wang M."/>
            <person name="Soki J."/>
            <person name="Nagy E."/>
            <person name="Justesen U.S."/>
        </authorList>
    </citation>
    <scope>NUCLEOTIDE SEQUENCE</scope>
    <source>
        <strain evidence="2">DCMOUH0018B</strain>
        <strain evidence="5">DCMSKEJBY0001B</strain>
    </source>
</reference>
<evidence type="ECO:0000313" key="4">
    <source>
        <dbReference type="EMBL" id="MDT6976166.1"/>
    </source>
</evidence>
<dbReference type="EMBL" id="VOHT01000004">
    <property type="protein sequence ID" value="TWV49245.1"/>
    <property type="molecule type" value="Genomic_DNA"/>
</dbReference>
<reference evidence="1 16" key="4">
    <citation type="journal article" date="2019" name="Nat. Med.">
        <title>A library of human gut bacterial isolates paired with longitudinal multiomics data enables mechanistic microbiome research.</title>
        <authorList>
            <person name="Poyet M."/>
            <person name="Groussin M."/>
            <person name="Gibbons S.M."/>
            <person name="Avila-Pacheco J."/>
            <person name="Jiang X."/>
            <person name="Kearney S.M."/>
            <person name="Perrotta A.R."/>
            <person name="Berdy B."/>
            <person name="Zhao S."/>
            <person name="Lieberman T.D."/>
            <person name="Swanson P.K."/>
            <person name="Smith M."/>
            <person name="Roesemann S."/>
            <person name="Alexander J.E."/>
            <person name="Rich S.A."/>
            <person name="Livny J."/>
            <person name="Vlamakis H."/>
            <person name="Clish C."/>
            <person name="Bullock K."/>
            <person name="Deik A."/>
            <person name="Scott J."/>
            <person name="Pierce K.A."/>
            <person name="Xavier R.J."/>
            <person name="Alm E.J."/>
        </authorList>
    </citation>
    <scope>NUCLEOTIDE SEQUENCE [LARGE SCALE GENOMIC DNA]</scope>
    <source>
        <strain evidence="1 16">BIOML-A46</strain>
    </source>
</reference>
<evidence type="ECO:0000313" key="5">
    <source>
        <dbReference type="EMBL" id="QCQ44694.1"/>
    </source>
</evidence>
<organism evidence="2">
    <name type="scientific">Bacteroides fragilis</name>
    <dbReference type="NCBI Taxonomy" id="817"/>
    <lineage>
        <taxon>Bacteria</taxon>
        <taxon>Pseudomonadati</taxon>
        <taxon>Bacteroidota</taxon>
        <taxon>Bacteroidia</taxon>
        <taxon>Bacteroidales</taxon>
        <taxon>Bacteroidaceae</taxon>
        <taxon>Bacteroides</taxon>
    </lineage>
</organism>
<reference evidence="17" key="10">
    <citation type="submission" date="2023-07" db="EMBL/GenBank/DDBJ databases">
        <title>A gut symbiont ubiquitin homologue binds and inactivates peptidyl-prolyl isomerase to mediate the interbacterial arms race in the human gut.</title>
        <authorList>
            <person name="Jiang K."/>
            <person name="Li W."/>
            <person name="Tong M."/>
            <person name="Xu J."/>
            <person name="Chen Z."/>
            <person name="Yang Y."/>
            <person name="Zang Y."/>
            <person name="Jiao X."/>
            <person name="Liu C."/>
            <person name="Lim B."/>
            <person name="Jiang X."/>
            <person name="Wang J."/>
            <person name="Wu D."/>
            <person name="Wang M."/>
            <person name="Liu S.-J."/>
            <person name="Shao F."/>
            <person name="Gao X."/>
        </authorList>
    </citation>
    <scope>NUCLEOTIDE SEQUENCE [LARGE SCALE GENOMIC DNA]</scope>
    <source>
        <strain evidence="17">GS077</strain>
    </source>
</reference>
<dbReference type="KEGG" id="bfb:VU15_02725"/>
<dbReference type="EMBL" id="JMZZ02000228">
    <property type="protein sequence ID" value="KFX72411.1"/>
    <property type="molecule type" value="Genomic_DNA"/>
</dbReference>
<evidence type="ECO:0000313" key="9">
    <source>
        <dbReference type="EMBL" id="TWV49245.1"/>
    </source>
</evidence>
<dbReference type="EMBL" id="JAVFHL010000001">
    <property type="protein sequence ID" value="MDT6976166.1"/>
    <property type="molecule type" value="Genomic_DNA"/>
</dbReference>
<evidence type="ECO:0000313" key="13">
    <source>
        <dbReference type="Proteomes" id="UP000284614"/>
    </source>
</evidence>